<name>A0A164P0Q6_9CRUS</name>
<protein>
    <submittedName>
        <fullName evidence="1">Uncharacterized protein</fullName>
    </submittedName>
</protein>
<organism evidence="1 2">
    <name type="scientific">Daphnia magna</name>
    <dbReference type="NCBI Taxonomy" id="35525"/>
    <lineage>
        <taxon>Eukaryota</taxon>
        <taxon>Metazoa</taxon>
        <taxon>Ecdysozoa</taxon>
        <taxon>Arthropoda</taxon>
        <taxon>Crustacea</taxon>
        <taxon>Branchiopoda</taxon>
        <taxon>Diplostraca</taxon>
        <taxon>Cladocera</taxon>
        <taxon>Anomopoda</taxon>
        <taxon>Daphniidae</taxon>
        <taxon>Daphnia</taxon>
    </lineage>
</organism>
<dbReference type="Proteomes" id="UP000076858">
    <property type="component" value="Unassembled WGS sequence"/>
</dbReference>
<evidence type="ECO:0000313" key="1">
    <source>
        <dbReference type="EMBL" id="KZS06410.1"/>
    </source>
</evidence>
<dbReference type="OrthoDB" id="7444419at2759"/>
<proteinExistence type="predicted"/>
<dbReference type="AlphaFoldDB" id="A0A164P0Q6"/>
<reference evidence="1 2" key="1">
    <citation type="submission" date="2016-03" db="EMBL/GenBank/DDBJ databases">
        <title>EvidentialGene: Evidence-directed Construction of Genes on Genomes.</title>
        <authorList>
            <person name="Gilbert D.G."/>
            <person name="Choi J.-H."/>
            <person name="Mockaitis K."/>
            <person name="Colbourne J."/>
            <person name="Pfrender M."/>
        </authorList>
    </citation>
    <scope>NUCLEOTIDE SEQUENCE [LARGE SCALE GENOMIC DNA]</scope>
    <source>
        <strain evidence="1 2">Xinb3</strain>
        <tissue evidence="1">Complete organism</tissue>
    </source>
</reference>
<comment type="caution">
    <text evidence="1">The sequence shown here is derived from an EMBL/GenBank/DDBJ whole genome shotgun (WGS) entry which is preliminary data.</text>
</comment>
<evidence type="ECO:0000313" key="2">
    <source>
        <dbReference type="Proteomes" id="UP000076858"/>
    </source>
</evidence>
<gene>
    <name evidence="1" type="ORF">APZ42_030148</name>
</gene>
<keyword evidence="2" id="KW-1185">Reference proteome</keyword>
<dbReference type="EMBL" id="LRGB01002744">
    <property type="protein sequence ID" value="KZS06410.1"/>
    <property type="molecule type" value="Genomic_DNA"/>
</dbReference>
<accession>A0A164P0Q6</accession>
<sequence length="377" mass="42179">MESFPDINDPQRQACEKWEVKFDTDHVGNLNFAISTTLSQKRSTRSAPTDLPTQTSQLDLHIQKQMLELEALKGMGEQLSKLIDSSHVTSTEIAANTQLVKDSRKTLQYMDQKIEMVKLDLNAQIEGLRTEIGINKVHLRTIQEQVIDQGARIPNRPQTLSARQDVSARSTLKSLEATAAPTIHMVAAVVANVPRTSRSSCSMEIRRITLGLRANFEPYTKTNTTVLLPSGSCWKSCCRNRYGTRSSIVLLMEPCTPLCGIVSTYYGRTEVLDQTYLDDLLQIPPLKSQDAASLKTFANRLHRAVVTLSQSIYAQELQSRTTLIAIEAKLTTYLKEKWNEKLKKAGAELNVLDLDDWVTVKSMSKQHGKNVFGSLPT</sequence>